<keyword evidence="3" id="KW-1185">Reference proteome</keyword>
<name>A0AAW1Q573_9CHLO</name>
<evidence type="ECO:0000259" key="1">
    <source>
        <dbReference type="SMART" id="SM00829"/>
    </source>
</evidence>
<evidence type="ECO:0000313" key="3">
    <source>
        <dbReference type="Proteomes" id="UP001438707"/>
    </source>
</evidence>
<proteinExistence type="predicted"/>
<dbReference type="Gene3D" id="3.90.180.10">
    <property type="entry name" value="Medium-chain alcohol dehydrogenases, catalytic domain"/>
    <property type="match status" value="1"/>
</dbReference>
<dbReference type="PANTHER" id="PTHR11695:SF648">
    <property type="entry name" value="ZINC-BINDING OXIDOREDUCTASE"/>
    <property type="match status" value="1"/>
</dbReference>
<dbReference type="GO" id="GO:0016491">
    <property type="term" value="F:oxidoreductase activity"/>
    <property type="evidence" value="ECO:0007669"/>
    <property type="project" value="InterPro"/>
</dbReference>
<reference evidence="2 3" key="1">
    <citation type="journal article" date="2024" name="Nat. Commun.">
        <title>Phylogenomics reveals the evolutionary origins of lichenization in chlorophyte algae.</title>
        <authorList>
            <person name="Puginier C."/>
            <person name="Libourel C."/>
            <person name="Otte J."/>
            <person name="Skaloud P."/>
            <person name="Haon M."/>
            <person name="Grisel S."/>
            <person name="Petersen M."/>
            <person name="Berrin J.G."/>
            <person name="Delaux P.M."/>
            <person name="Dal Grande F."/>
            <person name="Keller J."/>
        </authorList>
    </citation>
    <scope>NUCLEOTIDE SEQUENCE [LARGE SCALE GENOMIC DNA]</scope>
    <source>
        <strain evidence="2 3">SAG 2145</strain>
    </source>
</reference>
<feature type="domain" description="Enoyl reductase (ER)" evidence="1">
    <location>
        <begin position="13"/>
        <end position="325"/>
    </location>
</feature>
<dbReference type="Proteomes" id="UP001438707">
    <property type="component" value="Unassembled WGS sequence"/>
</dbReference>
<dbReference type="Pfam" id="PF13602">
    <property type="entry name" value="ADH_zinc_N_2"/>
    <property type="match status" value="1"/>
</dbReference>
<protein>
    <recommendedName>
        <fullName evidence="1">Enoyl reductase (ER) domain-containing protein</fullName>
    </recommendedName>
</protein>
<dbReference type="Pfam" id="PF08240">
    <property type="entry name" value="ADH_N"/>
    <property type="match status" value="1"/>
</dbReference>
<dbReference type="SUPFAM" id="SSF50129">
    <property type="entry name" value="GroES-like"/>
    <property type="match status" value="1"/>
</dbReference>
<dbReference type="SUPFAM" id="SSF51735">
    <property type="entry name" value="NAD(P)-binding Rossmann-fold domains"/>
    <property type="match status" value="1"/>
</dbReference>
<dbReference type="PANTHER" id="PTHR11695">
    <property type="entry name" value="ALCOHOL DEHYDROGENASE RELATED"/>
    <property type="match status" value="1"/>
</dbReference>
<dbReference type="InterPro" id="IPR050700">
    <property type="entry name" value="YIM1/Zinc_Alcohol_DH_Fams"/>
</dbReference>
<dbReference type="AlphaFoldDB" id="A0AAW1Q573"/>
<dbReference type="CDD" id="cd05289">
    <property type="entry name" value="MDR_like_2"/>
    <property type="match status" value="1"/>
</dbReference>
<gene>
    <name evidence="2" type="ORF">WJX74_003886</name>
</gene>
<dbReference type="InterPro" id="IPR036291">
    <property type="entry name" value="NAD(P)-bd_dom_sf"/>
</dbReference>
<dbReference type="InterPro" id="IPR011032">
    <property type="entry name" value="GroES-like_sf"/>
</dbReference>
<sequence length="327" mass="35335">MRASQYSRFGESSVLETVQLPAPARAKGEVLVENKAASITPLDYRVRKGEFFKYVQRFPKTPGCDFAGVVLETETGSKLKRGDRVFGFTSKGTHASQISVPEAHLASIPDGVSYEEAAAAASASVTAWQALDPDRLKPGQRLLIQAGTGGVGHVAIQLAKNAGAHVITTTSTRNIAFAQELGADEVIDYTSTDFVQQLRDKPVDLVVDMVGGADNGRNRQVVKRNGRFAHVFNCGYIKQGWGANFSSPMLEMRDVMYGLIVGGLHLGPKYSPVIAAPSSSLLERIGNLMATGKLKIHIDRAFPLDQARAAHDHLEHGRPRGKVILTM</sequence>
<dbReference type="InterPro" id="IPR020843">
    <property type="entry name" value="ER"/>
</dbReference>
<comment type="caution">
    <text evidence="2">The sequence shown here is derived from an EMBL/GenBank/DDBJ whole genome shotgun (WGS) entry which is preliminary data.</text>
</comment>
<dbReference type="EMBL" id="JALJOS010000071">
    <property type="protein sequence ID" value="KAK9817410.1"/>
    <property type="molecule type" value="Genomic_DNA"/>
</dbReference>
<accession>A0AAW1Q573</accession>
<organism evidence="2 3">
    <name type="scientific">Apatococcus lobatus</name>
    <dbReference type="NCBI Taxonomy" id="904363"/>
    <lineage>
        <taxon>Eukaryota</taxon>
        <taxon>Viridiplantae</taxon>
        <taxon>Chlorophyta</taxon>
        <taxon>core chlorophytes</taxon>
        <taxon>Trebouxiophyceae</taxon>
        <taxon>Chlorellales</taxon>
        <taxon>Chlorellaceae</taxon>
        <taxon>Apatococcus</taxon>
    </lineage>
</organism>
<dbReference type="Gene3D" id="3.40.50.720">
    <property type="entry name" value="NAD(P)-binding Rossmann-like Domain"/>
    <property type="match status" value="1"/>
</dbReference>
<evidence type="ECO:0000313" key="2">
    <source>
        <dbReference type="EMBL" id="KAK9817410.1"/>
    </source>
</evidence>
<dbReference type="InterPro" id="IPR013154">
    <property type="entry name" value="ADH-like_N"/>
</dbReference>
<dbReference type="SMART" id="SM00829">
    <property type="entry name" value="PKS_ER"/>
    <property type="match status" value="1"/>
</dbReference>